<protein>
    <submittedName>
        <fullName evidence="1">Uncharacterized protein</fullName>
    </submittedName>
</protein>
<comment type="caution">
    <text evidence="1">The sequence shown here is derived from an EMBL/GenBank/DDBJ whole genome shotgun (WGS) entry which is preliminary data.</text>
</comment>
<organism evidence="1">
    <name type="scientific">Vibrio vulnificus</name>
    <dbReference type="NCBI Taxonomy" id="672"/>
    <lineage>
        <taxon>Bacteria</taxon>
        <taxon>Pseudomonadati</taxon>
        <taxon>Pseudomonadota</taxon>
        <taxon>Gammaproteobacteria</taxon>
        <taxon>Vibrionales</taxon>
        <taxon>Vibrionaceae</taxon>
        <taxon>Vibrio</taxon>
    </lineage>
</organism>
<gene>
    <name evidence="1" type="ORF">I7730_14135</name>
</gene>
<sequence length="151" mass="16958">MSNKSIDEILELEAFEYLNRLFAGSEGFFLQRGEQWVKVAGGKTADGNNWESLLSNLSIDFVVPKDVMEKSIRVFKAMSDVGVQIWDGLPLVDIKKTPEENAEEFCWPSIDSVIKVVSPLRSPEETNQLIKAIVESQTTNYSPSNAVKRTM</sequence>
<dbReference type="EMBL" id="DACRBY010000017">
    <property type="protein sequence ID" value="HAS8540925.1"/>
    <property type="molecule type" value="Genomic_DNA"/>
</dbReference>
<dbReference type="Proteomes" id="UP000863257">
    <property type="component" value="Unassembled WGS sequence"/>
</dbReference>
<accession>A0A8H9TG71</accession>
<evidence type="ECO:0000313" key="1">
    <source>
        <dbReference type="EMBL" id="HAS8540925.1"/>
    </source>
</evidence>
<name>A0A8H9TG71_VIBVL</name>
<reference evidence="1" key="1">
    <citation type="journal article" date="2018" name="Genome Biol.">
        <title>SKESA: strategic k-mer extension for scrupulous assemblies.</title>
        <authorList>
            <person name="Souvorov A."/>
            <person name="Agarwala R."/>
            <person name="Lipman D.J."/>
        </authorList>
    </citation>
    <scope>NUCLEOTIDE SEQUENCE</scope>
    <source>
        <strain evidence="1">BCW_3452</strain>
    </source>
</reference>
<dbReference type="AlphaFoldDB" id="A0A8H9TG71"/>
<proteinExistence type="predicted"/>
<reference evidence="1" key="2">
    <citation type="submission" date="2019-01" db="EMBL/GenBank/DDBJ databases">
        <authorList>
            <consortium name="NCBI Pathogen Detection Project"/>
        </authorList>
    </citation>
    <scope>NUCLEOTIDE SEQUENCE</scope>
    <source>
        <strain evidence="1">BCW_3452</strain>
    </source>
</reference>